<dbReference type="Proteomes" id="UP001054821">
    <property type="component" value="Chromosome 4"/>
</dbReference>
<dbReference type="GO" id="GO:0004523">
    <property type="term" value="F:RNA-DNA hybrid ribonuclease activity"/>
    <property type="evidence" value="ECO:0007669"/>
    <property type="project" value="InterPro"/>
</dbReference>
<evidence type="ECO:0000313" key="2">
    <source>
        <dbReference type="EMBL" id="KAI5335371.1"/>
    </source>
</evidence>
<dbReference type="SUPFAM" id="SSF53098">
    <property type="entry name" value="Ribonuclease H-like"/>
    <property type="match status" value="1"/>
</dbReference>
<dbReference type="InterPro" id="IPR012337">
    <property type="entry name" value="RNaseH-like_sf"/>
</dbReference>
<dbReference type="PANTHER" id="PTHR48475">
    <property type="entry name" value="RIBONUCLEASE H"/>
    <property type="match status" value="1"/>
</dbReference>
<evidence type="ECO:0000259" key="1">
    <source>
        <dbReference type="Pfam" id="PF13456"/>
    </source>
</evidence>
<comment type="caution">
    <text evidence="2">The sequence shown here is derived from an EMBL/GenBank/DDBJ whole genome shotgun (WGS) entry which is preliminary data.</text>
</comment>
<sequence>MRHYNHPDGTLLEQAITLGLPASNNEADYEAMFAGLHTAKELSIKKLATYSDSQLIINQASKEYMAKNPRMIQCQHKERIIHLHYPTNSSGRKHTCRCTCKSGIIFGYLVQMLNSGQAP</sequence>
<dbReference type="EMBL" id="JAJFAZ020000004">
    <property type="protein sequence ID" value="KAI5335371.1"/>
    <property type="molecule type" value="Genomic_DNA"/>
</dbReference>
<dbReference type="PANTHER" id="PTHR48475:SF2">
    <property type="entry name" value="RIBONUCLEASE H"/>
    <property type="match status" value="1"/>
</dbReference>
<feature type="domain" description="RNase H type-1" evidence="1">
    <location>
        <begin position="14"/>
        <end position="74"/>
    </location>
</feature>
<proteinExistence type="predicted"/>
<dbReference type="InterPro" id="IPR036397">
    <property type="entry name" value="RNaseH_sf"/>
</dbReference>
<keyword evidence="3" id="KW-1185">Reference proteome</keyword>
<reference evidence="2 3" key="1">
    <citation type="journal article" date="2022" name="G3 (Bethesda)">
        <title>Whole-genome sequence and methylome profiling of the almond [Prunus dulcis (Mill.) D.A. Webb] cultivar 'Nonpareil'.</title>
        <authorList>
            <person name="D'Amico-Willman K.M."/>
            <person name="Ouma W.Z."/>
            <person name="Meulia T."/>
            <person name="Sideli G.M."/>
            <person name="Gradziel T.M."/>
            <person name="Fresnedo-Ramirez J."/>
        </authorList>
    </citation>
    <scope>NUCLEOTIDE SEQUENCE [LARGE SCALE GENOMIC DNA]</scope>
    <source>
        <strain evidence="2">Clone GOH B32 T37-40</strain>
    </source>
</reference>
<gene>
    <name evidence="2" type="ORF">L3X38_025504</name>
</gene>
<dbReference type="Pfam" id="PF13456">
    <property type="entry name" value="RVT_3"/>
    <property type="match status" value="1"/>
</dbReference>
<name>A0AAD4W4C5_PRUDU</name>
<organism evidence="2 3">
    <name type="scientific">Prunus dulcis</name>
    <name type="common">Almond</name>
    <name type="synonym">Amygdalus dulcis</name>
    <dbReference type="NCBI Taxonomy" id="3755"/>
    <lineage>
        <taxon>Eukaryota</taxon>
        <taxon>Viridiplantae</taxon>
        <taxon>Streptophyta</taxon>
        <taxon>Embryophyta</taxon>
        <taxon>Tracheophyta</taxon>
        <taxon>Spermatophyta</taxon>
        <taxon>Magnoliopsida</taxon>
        <taxon>eudicotyledons</taxon>
        <taxon>Gunneridae</taxon>
        <taxon>Pentapetalae</taxon>
        <taxon>rosids</taxon>
        <taxon>fabids</taxon>
        <taxon>Rosales</taxon>
        <taxon>Rosaceae</taxon>
        <taxon>Amygdaloideae</taxon>
        <taxon>Amygdaleae</taxon>
        <taxon>Prunus</taxon>
    </lineage>
</organism>
<dbReference type="InterPro" id="IPR002156">
    <property type="entry name" value="RNaseH_domain"/>
</dbReference>
<protein>
    <recommendedName>
        <fullName evidence="1">RNase H type-1 domain-containing protein</fullName>
    </recommendedName>
</protein>
<evidence type="ECO:0000313" key="3">
    <source>
        <dbReference type="Proteomes" id="UP001054821"/>
    </source>
</evidence>
<dbReference type="Gene3D" id="3.30.420.10">
    <property type="entry name" value="Ribonuclease H-like superfamily/Ribonuclease H"/>
    <property type="match status" value="1"/>
</dbReference>
<dbReference type="AlphaFoldDB" id="A0AAD4W4C5"/>
<dbReference type="GO" id="GO:0003676">
    <property type="term" value="F:nucleic acid binding"/>
    <property type="evidence" value="ECO:0007669"/>
    <property type="project" value="InterPro"/>
</dbReference>
<accession>A0AAD4W4C5</accession>